<dbReference type="InterPro" id="IPR000182">
    <property type="entry name" value="GNAT_dom"/>
</dbReference>
<evidence type="ECO:0000256" key="2">
    <source>
        <dbReference type="ARBA" id="ARBA00023315"/>
    </source>
</evidence>
<reference evidence="5" key="1">
    <citation type="journal article" date="2011" name="BMC Genomics">
        <title>Complete genome sequence of the filamentous anoxygenic phototrophic bacterium Chloroflexus aurantiacus.</title>
        <authorList>
            <person name="Tang K.H."/>
            <person name="Barry K."/>
            <person name="Chertkov O."/>
            <person name="Dalin E."/>
            <person name="Han C.S."/>
            <person name="Hauser L.J."/>
            <person name="Honchak B.M."/>
            <person name="Karbach L.E."/>
            <person name="Land M.L."/>
            <person name="Lapidus A."/>
            <person name="Larimer F.W."/>
            <person name="Mikhailova N."/>
            <person name="Pitluck S."/>
            <person name="Pierson B.K."/>
            <person name="Blankenship R.E."/>
        </authorList>
    </citation>
    <scope>NUCLEOTIDE SEQUENCE [LARGE SCALE GENOMIC DNA]</scope>
    <source>
        <strain evidence="5">ATCC 29366 / DSM 635 / J-10-fl</strain>
    </source>
</reference>
<keyword evidence="2" id="KW-0012">Acyltransferase</keyword>
<gene>
    <name evidence="4" type="ordered locus">Caur_0827</name>
</gene>
<dbReference type="SUPFAM" id="SSF55729">
    <property type="entry name" value="Acyl-CoA N-acyltransferases (Nat)"/>
    <property type="match status" value="1"/>
</dbReference>
<dbReference type="KEGG" id="cau:Caur_0827"/>
<dbReference type="RefSeq" id="WP_012256719.1">
    <property type="nucleotide sequence ID" value="NC_010175.1"/>
</dbReference>
<sequence>MRMEITIQAERPDSSDALALIGELEAELEPLYPPESQHGYSVEQLIAAGVAFFVVRVNGEAAGCGGIQFYPDYGELKRMYVRPAFRGMGLAGRLINHLISFAAERQCRLLRLETGILQDAAIRCYEKAGFYRIGPFGPYTDDPLSLFYERPIGAQA</sequence>
<dbReference type="PANTHER" id="PTHR43877">
    <property type="entry name" value="AMINOALKYLPHOSPHONATE N-ACETYLTRANSFERASE-RELATED-RELATED"/>
    <property type="match status" value="1"/>
</dbReference>
<dbReference type="FunCoup" id="A9WGW8">
    <property type="interactions" value="30"/>
</dbReference>
<organism evidence="4 5">
    <name type="scientific">Chloroflexus aurantiacus (strain ATCC 29366 / DSM 635 / J-10-fl)</name>
    <dbReference type="NCBI Taxonomy" id="324602"/>
    <lineage>
        <taxon>Bacteria</taxon>
        <taxon>Bacillati</taxon>
        <taxon>Chloroflexota</taxon>
        <taxon>Chloroflexia</taxon>
        <taxon>Chloroflexales</taxon>
        <taxon>Chloroflexineae</taxon>
        <taxon>Chloroflexaceae</taxon>
        <taxon>Chloroflexus</taxon>
    </lineage>
</organism>
<proteinExistence type="predicted"/>
<dbReference type="EnsemblBacteria" id="ABY34063">
    <property type="protein sequence ID" value="ABY34063"/>
    <property type="gene ID" value="Caur_0827"/>
</dbReference>
<dbReference type="CDD" id="cd04301">
    <property type="entry name" value="NAT_SF"/>
    <property type="match status" value="1"/>
</dbReference>
<evidence type="ECO:0000313" key="5">
    <source>
        <dbReference type="Proteomes" id="UP000002008"/>
    </source>
</evidence>
<dbReference type="EMBL" id="CP000909">
    <property type="protein sequence ID" value="ABY34063.1"/>
    <property type="molecule type" value="Genomic_DNA"/>
</dbReference>
<protein>
    <submittedName>
        <fullName evidence="4">GCN5-related N-acetyltransferase</fullName>
    </submittedName>
</protein>
<dbReference type="HOGENOM" id="CLU_013985_11_8_0"/>
<dbReference type="InterPro" id="IPR050832">
    <property type="entry name" value="Bact_Acetyltransf"/>
</dbReference>
<evidence type="ECO:0000259" key="3">
    <source>
        <dbReference type="PROSITE" id="PS51186"/>
    </source>
</evidence>
<dbReference type="GO" id="GO:0016747">
    <property type="term" value="F:acyltransferase activity, transferring groups other than amino-acyl groups"/>
    <property type="evidence" value="ECO:0007669"/>
    <property type="project" value="InterPro"/>
</dbReference>
<dbReference type="PANTHER" id="PTHR43877:SF5">
    <property type="entry name" value="BLL8307 PROTEIN"/>
    <property type="match status" value="1"/>
</dbReference>
<evidence type="ECO:0000256" key="1">
    <source>
        <dbReference type="ARBA" id="ARBA00022679"/>
    </source>
</evidence>
<keyword evidence="1" id="KW-0808">Transferase</keyword>
<feature type="domain" description="N-acetyltransferase" evidence="3">
    <location>
        <begin position="5"/>
        <end position="153"/>
    </location>
</feature>
<dbReference type="AlphaFoldDB" id="A9WGW8"/>
<dbReference type="Gene3D" id="3.40.630.30">
    <property type="match status" value="1"/>
</dbReference>
<dbReference type="PATRIC" id="fig|324602.8.peg.941"/>
<dbReference type="PROSITE" id="PS51186">
    <property type="entry name" value="GNAT"/>
    <property type="match status" value="1"/>
</dbReference>
<dbReference type="Proteomes" id="UP000002008">
    <property type="component" value="Chromosome"/>
</dbReference>
<evidence type="ECO:0000313" key="4">
    <source>
        <dbReference type="EMBL" id="ABY34063.1"/>
    </source>
</evidence>
<dbReference type="Pfam" id="PF00583">
    <property type="entry name" value="Acetyltransf_1"/>
    <property type="match status" value="1"/>
</dbReference>
<accession>A9WGW8</accession>
<keyword evidence="5" id="KW-1185">Reference proteome</keyword>
<name>A9WGW8_CHLAA</name>
<dbReference type="InParanoid" id="A9WGW8"/>
<dbReference type="InterPro" id="IPR016181">
    <property type="entry name" value="Acyl_CoA_acyltransferase"/>
</dbReference>
<dbReference type="eggNOG" id="COG0456">
    <property type="taxonomic scope" value="Bacteria"/>
</dbReference>
<dbReference type="STRING" id="324602.Caur_0827"/>